<dbReference type="Gene3D" id="3.40.50.2000">
    <property type="entry name" value="Glycogen Phosphorylase B"/>
    <property type="match status" value="1"/>
</dbReference>
<evidence type="ECO:0000259" key="1">
    <source>
        <dbReference type="Pfam" id="PF00534"/>
    </source>
</evidence>
<reference evidence="2 3" key="1">
    <citation type="submission" date="2017-01" db="EMBL/GenBank/DDBJ databases">
        <title>The complete genome sequence of a sulfur-oxidizing marine bacterium Thioclava sp. 25B10_4T.</title>
        <authorList>
            <person name="Liu Y."/>
            <person name="Lai Q."/>
            <person name="Shao Z."/>
        </authorList>
    </citation>
    <scope>NUCLEOTIDE SEQUENCE [LARGE SCALE GENOMIC DNA]</scope>
    <source>
        <strain evidence="2 3">25B10_4</strain>
    </source>
</reference>
<gene>
    <name evidence="2" type="ORF">BMG03_04730</name>
</gene>
<dbReference type="Pfam" id="PF00534">
    <property type="entry name" value="Glycos_transf_1"/>
    <property type="match status" value="1"/>
</dbReference>
<dbReference type="InterPro" id="IPR001296">
    <property type="entry name" value="Glyco_trans_1"/>
</dbReference>
<keyword evidence="3" id="KW-1185">Reference proteome</keyword>
<dbReference type="EMBL" id="CP019437">
    <property type="protein sequence ID" value="AQS47181.1"/>
    <property type="molecule type" value="Genomic_DNA"/>
</dbReference>
<organism evidence="2 3">
    <name type="scientific">Thioclava nitratireducens</name>
    <dbReference type="NCBI Taxonomy" id="1915078"/>
    <lineage>
        <taxon>Bacteria</taxon>
        <taxon>Pseudomonadati</taxon>
        <taxon>Pseudomonadota</taxon>
        <taxon>Alphaproteobacteria</taxon>
        <taxon>Rhodobacterales</taxon>
        <taxon>Paracoccaceae</taxon>
        <taxon>Thioclava</taxon>
    </lineage>
</organism>
<name>A0ABN4X3U5_9RHOB</name>
<accession>A0ABN4X3U5</accession>
<sequence>MIPPVHSEFVSKPSESVTRRGPPELIFIGKYLDFKNIEFFCHLVDACLEEIDNLVVTFVGDRLGGNISVDRILEKYPGRARELGKVPHQTVHEILQTANGILLQTAAEHGGTVAVEAMSLGTPIICPSGLGIDALLPSEHSLTFSRNSERPEYEILNLVRRAFENYSYYSNDAVEKSLYFSKKRTSAELKKAIEDAL</sequence>
<evidence type="ECO:0000313" key="3">
    <source>
        <dbReference type="Proteomes" id="UP000185622"/>
    </source>
</evidence>
<feature type="domain" description="Glycosyl transferase family 1" evidence="1">
    <location>
        <begin position="18"/>
        <end position="127"/>
    </location>
</feature>
<proteinExistence type="predicted"/>
<evidence type="ECO:0000313" key="2">
    <source>
        <dbReference type="EMBL" id="AQS47181.1"/>
    </source>
</evidence>
<dbReference type="SUPFAM" id="SSF53756">
    <property type="entry name" value="UDP-Glycosyltransferase/glycogen phosphorylase"/>
    <property type="match status" value="1"/>
</dbReference>
<protein>
    <recommendedName>
        <fullName evidence="1">Glycosyl transferase family 1 domain-containing protein</fullName>
    </recommendedName>
</protein>
<dbReference type="Proteomes" id="UP000185622">
    <property type="component" value="Chromosome"/>
</dbReference>
<dbReference type="CDD" id="cd01635">
    <property type="entry name" value="Glycosyltransferase_GTB-type"/>
    <property type="match status" value="1"/>
</dbReference>